<keyword evidence="2" id="KW-1185">Reference proteome</keyword>
<organism evidence="1 2">
    <name type="scientific">Arachis hypogaea</name>
    <name type="common">Peanut</name>
    <dbReference type="NCBI Taxonomy" id="3818"/>
    <lineage>
        <taxon>Eukaryota</taxon>
        <taxon>Viridiplantae</taxon>
        <taxon>Streptophyta</taxon>
        <taxon>Embryophyta</taxon>
        <taxon>Tracheophyta</taxon>
        <taxon>Spermatophyta</taxon>
        <taxon>Magnoliopsida</taxon>
        <taxon>eudicotyledons</taxon>
        <taxon>Gunneridae</taxon>
        <taxon>Pentapetalae</taxon>
        <taxon>rosids</taxon>
        <taxon>fabids</taxon>
        <taxon>Fabales</taxon>
        <taxon>Fabaceae</taxon>
        <taxon>Papilionoideae</taxon>
        <taxon>50 kb inversion clade</taxon>
        <taxon>dalbergioids sensu lato</taxon>
        <taxon>Dalbergieae</taxon>
        <taxon>Pterocarpus clade</taxon>
        <taxon>Arachis</taxon>
    </lineage>
</organism>
<proteinExistence type="predicted"/>
<gene>
    <name evidence="1" type="ORF">Ahy_A05g025660</name>
</gene>
<sequence length="71" mass="8141">MTLPLLVGRLCFSVDKDCLALRNIKMQLKGKFRIGGDQTPPQACIPLHLFHRECYDTVMIHNLAYHAFKVI</sequence>
<name>A0A445D975_ARAHY</name>
<protein>
    <submittedName>
        <fullName evidence="1">Uncharacterized protein</fullName>
    </submittedName>
</protein>
<accession>A0A445D975</accession>
<dbReference type="Proteomes" id="UP000289738">
    <property type="component" value="Chromosome A05"/>
</dbReference>
<evidence type="ECO:0000313" key="2">
    <source>
        <dbReference type="Proteomes" id="UP000289738"/>
    </source>
</evidence>
<comment type="caution">
    <text evidence="1">The sequence shown here is derived from an EMBL/GenBank/DDBJ whole genome shotgun (WGS) entry which is preliminary data.</text>
</comment>
<evidence type="ECO:0000313" key="1">
    <source>
        <dbReference type="EMBL" id="RYR59720.1"/>
    </source>
</evidence>
<reference evidence="1 2" key="1">
    <citation type="submission" date="2019-01" db="EMBL/GenBank/DDBJ databases">
        <title>Sequencing of cultivated peanut Arachis hypogaea provides insights into genome evolution and oil improvement.</title>
        <authorList>
            <person name="Chen X."/>
        </authorList>
    </citation>
    <scope>NUCLEOTIDE SEQUENCE [LARGE SCALE GENOMIC DNA]</scope>
    <source>
        <strain evidence="2">cv. Fuhuasheng</strain>
        <tissue evidence="1">Leaves</tissue>
    </source>
</reference>
<dbReference type="AlphaFoldDB" id="A0A445D975"/>
<dbReference type="EMBL" id="SDMP01000005">
    <property type="protein sequence ID" value="RYR59720.1"/>
    <property type="molecule type" value="Genomic_DNA"/>
</dbReference>